<protein>
    <recommendedName>
        <fullName evidence="10">Ionotropic glutamate receptor C-terminal domain-containing protein</fullName>
    </recommendedName>
</protein>
<accession>A0ABP1RYN4</accession>
<evidence type="ECO:0000313" key="11">
    <source>
        <dbReference type="EMBL" id="CAL8139152.1"/>
    </source>
</evidence>
<evidence type="ECO:0000256" key="3">
    <source>
        <dbReference type="ARBA" id="ARBA00022475"/>
    </source>
</evidence>
<evidence type="ECO:0000256" key="5">
    <source>
        <dbReference type="ARBA" id="ARBA00022989"/>
    </source>
</evidence>
<comment type="subcellular location">
    <subcellularLocation>
        <location evidence="1">Cell membrane</location>
        <topology evidence="1">Multi-pass membrane protein</topology>
    </subcellularLocation>
</comment>
<keyword evidence="12" id="KW-1185">Reference proteome</keyword>
<feature type="transmembrane region" description="Helical" evidence="9">
    <location>
        <begin position="344"/>
        <end position="363"/>
    </location>
</feature>
<keyword evidence="4 9" id="KW-0812">Transmembrane</keyword>
<keyword evidence="3" id="KW-1003">Cell membrane</keyword>
<comment type="similarity">
    <text evidence="2">Belongs to the glutamate-gated ion channel (TC 1.A.10.1) family.</text>
</comment>
<dbReference type="InterPro" id="IPR052192">
    <property type="entry name" value="Insect_Ionotropic_Sensory_Rcpt"/>
</dbReference>
<evidence type="ECO:0000256" key="8">
    <source>
        <dbReference type="ARBA" id="ARBA00023180"/>
    </source>
</evidence>
<dbReference type="PANTHER" id="PTHR42643:SF24">
    <property type="entry name" value="IONOTROPIC RECEPTOR 60A"/>
    <property type="match status" value="1"/>
</dbReference>
<evidence type="ECO:0000256" key="9">
    <source>
        <dbReference type="SAM" id="Phobius"/>
    </source>
</evidence>
<evidence type="ECO:0000256" key="6">
    <source>
        <dbReference type="ARBA" id="ARBA00023136"/>
    </source>
</evidence>
<keyword evidence="7" id="KW-0675">Receptor</keyword>
<evidence type="ECO:0000259" key="10">
    <source>
        <dbReference type="Pfam" id="PF00060"/>
    </source>
</evidence>
<keyword evidence="5 9" id="KW-1133">Transmembrane helix</keyword>
<comment type="caution">
    <text evidence="11">The sequence shown here is derived from an EMBL/GenBank/DDBJ whole genome shotgun (WGS) entry which is preliminary data.</text>
</comment>
<dbReference type="PANTHER" id="PTHR42643">
    <property type="entry name" value="IONOTROPIC RECEPTOR 20A-RELATED"/>
    <property type="match status" value="1"/>
</dbReference>
<feature type="domain" description="Ionotropic glutamate receptor C-terminal" evidence="10">
    <location>
        <begin position="343"/>
        <end position="625"/>
    </location>
</feature>
<dbReference type="Pfam" id="PF00060">
    <property type="entry name" value="Lig_chan"/>
    <property type="match status" value="1"/>
</dbReference>
<proteinExistence type="inferred from homology"/>
<gene>
    <name evidence="11" type="ORF">ODALV1_LOCUS27706</name>
</gene>
<organism evidence="11 12">
    <name type="scientific">Orchesella dallaii</name>
    <dbReference type="NCBI Taxonomy" id="48710"/>
    <lineage>
        <taxon>Eukaryota</taxon>
        <taxon>Metazoa</taxon>
        <taxon>Ecdysozoa</taxon>
        <taxon>Arthropoda</taxon>
        <taxon>Hexapoda</taxon>
        <taxon>Collembola</taxon>
        <taxon>Entomobryomorpha</taxon>
        <taxon>Entomobryoidea</taxon>
        <taxon>Orchesellidae</taxon>
        <taxon>Orchesellinae</taxon>
        <taxon>Orchesella</taxon>
    </lineage>
</organism>
<evidence type="ECO:0000256" key="2">
    <source>
        <dbReference type="ARBA" id="ARBA00008685"/>
    </source>
</evidence>
<keyword evidence="8" id="KW-0325">Glycoprotein</keyword>
<dbReference type="Proteomes" id="UP001642540">
    <property type="component" value="Unassembled WGS sequence"/>
</dbReference>
<dbReference type="InterPro" id="IPR001320">
    <property type="entry name" value="Iontro_rcpt_C"/>
</dbReference>
<keyword evidence="6 9" id="KW-0472">Membrane</keyword>
<feature type="transmembrane region" description="Helical" evidence="9">
    <location>
        <begin position="407"/>
        <end position="426"/>
    </location>
</feature>
<evidence type="ECO:0000256" key="1">
    <source>
        <dbReference type="ARBA" id="ARBA00004651"/>
    </source>
</evidence>
<reference evidence="11 12" key="1">
    <citation type="submission" date="2024-08" db="EMBL/GenBank/DDBJ databases">
        <authorList>
            <person name="Cucini C."/>
            <person name="Frati F."/>
        </authorList>
    </citation>
    <scope>NUCLEOTIDE SEQUENCE [LARGE SCALE GENOMIC DNA]</scope>
</reference>
<dbReference type="Gene3D" id="1.10.287.70">
    <property type="match status" value="1"/>
</dbReference>
<evidence type="ECO:0000313" key="12">
    <source>
        <dbReference type="Proteomes" id="UP001642540"/>
    </source>
</evidence>
<evidence type="ECO:0000256" key="7">
    <source>
        <dbReference type="ARBA" id="ARBA00023170"/>
    </source>
</evidence>
<sequence length="677" mass="77481">MKHINEPLPLKSTLTNIPNLVSNLFPSCKLVAIHGNFGNEIESTKWKKLKLHHDILSNPNVVSYSAGVTSLELKDKNGNNDTKYITVRRLPRTFTNNCHVVIITLPVGLPNPRAQSIINSRLNLPLLHPTTFRNLDKYFLLTESTQVSSLFGMKVIQKLKFKLIIAQDRNSKVNHVKLYQFFAYCPIKEISFNLEDTLPDFEYFPDFQRNFFGSVLKVSATDKLGGLLEIEIDPVSGRNIAKRGVYALALSHLQSGLNFSYELYRSSGGGSTGHPLSNGTWLGTVGDVYNGKVDFGLVCGMTYIRHFVIELCATITYEYISFAIGPSTKLFTWKAIFWPFNGELWCAMFVSTIFTIVCAYVILKYQFSPEENVYQKSKWDIFTVAQYFGRTFIEQADELPNTGLSQSLKIIMGFWLLFALIGATVYRAKMVGFMTFPIFEPSPTTFDELDKSHFKIQFHYFGNVAYNTFKTSTSSTFMSIFGKMSKQPDPFKCLENTVKSSRTACILFGCVYEELKNRNFSDKFGQSPIKMSPNYGFMYTPGVLHEKKADFSENFKWILSNAMQMGLNERWEKSDFLNLLKLKNTWVKELSPGDRRKIFHYDFEVSNDVLHLKHFKGAFSVLIAGWLTAALSFTCENLRKKELESNKFKFKSITQMLIITSWVRNENAVNELEMQIY</sequence>
<dbReference type="EMBL" id="CAXLJM020000124">
    <property type="protein sequence ID" value="CAL8139152.1"/>
    <property type="molecule type" value="Genomic_DNA"/>
</dbReference>
<evidence type="ECO:0000256" key="4">
    <source>
        <dbReference type="ARBA" id="ARBA00022692"/>
    </source>
</evidence>
<name>A0ABP1RYN4_9HEXA</name>
<dbReference type="Gene3D" id="3.40.190.10">
    <property type="entry name" value="Periplasmic binding protein-like II"/>
    <property type="match status" value="1"/>
</dbReference>